<accession>A0ABS7KP44</accession>
<dbReference type="RefSeq" id="WP_221790335.1">
    <property type="nucleotide sequence ID" value="NZ_JACLIC010000039.1"/>
</dbReference>
<dbReference type="PROSITE" id="PS50075">
    <property type="entry name" value="CARRIER"/>
    <property type="match status" value="1"/>
</dbReference>
<dbReference type="PROSITE" id="PS00012">
    <property type="entry name" value="PHOSPHOPANTETHEINE"/>
    <property type="match status" value="1"/>
</dbReference>
<dbReference type="SUPFAM" id="SSF47336">
    <property type="entry name" value="ACP-like"/>
    <property type="match status" value="1"/>
</dbReference>
<organism evidence="4 5">
    <name type="scientific">Paenibacillus cucumis</name>
    <name type="common">ex Kampfer et al. 2016</name>
    <dbReference type="NCBI Taxonomy" id="1776858"/>
    <lineage>
        <taxon>Bacteria</taxon>
        <taxon>Bacillati</taxon>
        <taxon>Bacillota</taxon>
        <taxon>Bacilli</taxon>
        <taxon>Bacillales</taxon>
        <taxon>Paenibacillaceae</taxon>
        <taxon>Paenibacillus</taxon>
    </lineage>
</organism>
<dbReference type="Proteomes" id="UP000706031">
    <property type="component" value="Unassembled WGS sequence"/>
</dbReference>
<reference evidence="4 5" key="1">
    <citation type="submission" date="2020-08" db="EMBL/GenBank/DDBJ databases">
        <title>Fungal Genomes of the International Space Station.</title>
        <authorList>
            <person name="Seuylemezian A."/>
            <person name="Singh N.K."/>
            <person name="Wood J."/>
            <person name="Venkateswaran K."/>
        </authorList>
    </citation>
    <scope>NUCLEOTIDE SEQUENCE [LARGE SCALE GENOMIC DNA]</scope>
    <source>
        <strain evidence="4 5">S/N-304-OC-R4</strain>
    </source>
</reference>
<evidence type="ECO:0000313" key="5">
    <source>
        <dbReference type="Proteomes" id="UP000706031"/>
    </source>
</evidence>
<dbReference type="EMBL" id="JACLIC010000039">
    <property type="protein sequence ID" value="MBY0205905.1"/>
    <property type="molecule type" value="Genomic_DNA"/>
</dbReference>
<evidence type="ECO:0000313" key="4">
    <source>
        <dbReference type="EMBL" id="MBY0205905.1"/>
    </source>
</evidence>
<proteinExistence type="predicted"/>
<feature type="domain" description="Carrier" evidence="3">
    <location>
        <begin position="1"/>
        <end position="77"/>
    </location>
</feature>
<evidence type="ECO:0000256" key="2">
    <source>
        <dbReference type="ARBA" id="ARBA00022553"/>
    </source>
</evidence>
<dbReference type="Gene3D" id="1.10.1200.10">
    <property type="entry name" value="ACP-like"/>
    <property type="match status" value="1"/>
</dbReference>
<dbReference type="InterPro" id="IPR036736">
    <property type="entry name" value="ACP-like_sf"/>
</dbReference>
<name>A0ABS7KP44_9BACL</name>
<evidence type="ECO:0000259" key="3">
    <source>
        <dbReference type="PROSITE" id="PS50075"/>
    </source>
</evidence>
<dbReference type="Pfam" id="PF00550">
    <property type="entry name" value="PP-binding"/>
    <property type="match status" value="1"/>
</dbReference>
<dbReference type="InterPro" id="IPR009081">
    <property type="entry name" value="PP-bd_ACP"/>
</dbReference>
<gene>
    <name evidence="4" type="ORF">H7T88_22100</name>
</gene>
<comment type="caution">
    <text evidence="4">The sequence shown here is derived from an EMBL/GenBank/DDBJ whole genome shotgun (WGS) entry which is preliminary data.</text>
</comment>
<keyword evidence="2" id="KW-0597">Phosphoprotein</keyword>
<protein>
    <submittedName>
        <fullName evidence="4">Acyl carrier protein</fullName>
    </submittedName>
</protein>
<keyword evidence="1" id="KW-0596">Phosphopantetheine</keyword>
<sequence length="84" mass="9692">MESISNRIIEKISTITNHNSVMPDHELENDIGMDSLGFIRLLVEIEHEYNIRIEETYLDIGMFPTVKSICEFVENLHVSAQDNV</sequence>
<keyword evidence="5" id="KW-1185">Reference proteome</keyword>
<evidence type="ECO:0000256" key="1">
    <source>
        <dbReference type="ARBA" id="ARBA00022450"/>
    </source>
</evidence>
<dbReference type="InterPro" id="IPR006162">
    <property type="entry name" value="Ppantetheine_attach_site"/>
</dbReference>